<dbReference type="OrthoDB" id="9806398at2"/>
<dbReference type="Proteomes" id="UP000305675">
    <property type="component" value="Unassembled WGS sequence"/>
</dbReference>
<dbReference type="SUPFAM" id="SSF54862">
    <property type="entry name" value="4Fe-4S ferredoxins"/>
    <property type="match status" value="1"/>
</dbReference>
<protein>
    <submittedName>
        <fullName evidence="9">4Fe-4S binding protein</fullName>
    </submittedName>
</protein>
<evidence type="ECO:0000313" key="9">
    <source>
        <dbReference type="EMBL" id="TKB51781.1"/>
    </source>
</evidence>
<keyword evidence="6 7" id="KW-0472">Membrane</keyword>
<evidence type="ECO:0000256" key="1">
    <source>
        <dbReference type="ARBA" id="ARBA00004236"/>
    </source>
</evidence>
<keyword evidence="5" id="KW-0411">Iron-sulfur</keyword>
<dbReference type="PANTHER" id="PTHR30224">
    <property type="entry name" value="ELECTRON TRANSPORT PROTEIN"/>
    <property type="match status" value="1"/>
</dbReference>
<dbReference type="AlphaFoldDB" id="A0A4U1BJQ5"/>
<dbReference type="PANTHER" id="PTHR30224:SF4">
    <property type="entry name" value="ELECTRON TRANSPORT PROTEIN YCCM-RELATED"/>
    <property type="match status" value="1"/>
</dbReference>
<evidence type="ECO:0000256" key="6">
    <source>
        <dbReference type="ARBA" id="ARBA00023136"/>
    </source>
</evidence>
<feature type="transmembrane region" description="Helical" evidence="7">
    <location>
        <begin position="46"/>
        <end position="65"/>
    </location>
</feature>
<keyword evidence="7" id="KW-0812">Transmembrane</keyword>
<accession>A0A4U1BJQ5</accession>
<dbReference type="GO" id="GO:0051536">
    <property type="term" value="F:iron-sulfur cluster binding"/>
    <property type="evidence" value="ECO:0007669"/>
    <property type="project" value="UniProtKB-KW"/>
</dbReference>
<keyword evidence="3" id="KW-0479">Metal-binding</keyword>
<evidence type="ECO:0000256" key="4">
    <source>
        <dbReference type="ARBA" id="ARBA00023004"/>
    </source>
</evidence>
<keyword evidence="2" id="KW-1003">Cell membrane</keyword>
<name>A0A4U1BJQ5_9GAMM</name>
<sequence>MSIFESLVLLTGVAAALSILFSLSRALGAFAAFVSAVIGLVLAHDPLLVIAAISFIAVLCAGRWIIPNRRQPNFSYHRFDHLRELSQNGFAIALIIIAIQYALYNQQIQDSSLWITRPSIVDIYIPISAGVAIRAWIEQGLVDMAHPSAVVMFLTLVVSALLTKRAFCSWVCGIGFLSETLYRRFKHRWKGKTIPAKADQVLRGFKYLFLLWLGHLIFSIPGDKLVPYLESEKHIMADLAMWHHMTQPGVIGALFIAAMVVLSTIKRYAFCHYVCPYGALMGIVSLASPFKIRRNKALCLRSTDDKDCRKCQQACPNNIPVQEIETVRAPDCHACHRCAQACPKAGALTLSLPQHRYPVSAKVLLLTLLFFVTSVPLLSYLTGYWQSATPEALRQAMIPLLDSIPLLPTWD</sequence>
<proteinExistence type="predicted"/>
<feature type="transmembrane region" description="Helical" evidence="7">
    <location>
        <begin position="205"/>
        <end position="222"/>
    </location>
</feature>
<keyword evidence="7" id="KW-1133">Transmembrane helix</keyword>
<comment type="caution">
    <text evidence="9">The sequence shown here is derived from an EMBL/GenBank/DDBJ whole genome shotgun (WGS) entry which is preliminary data.</text>
</comment>
<dbReference type="GO" id="GO:0005886">
    <property type="term" value="C:plasma membrane"/>
    <property type="evidence" value="ECO:0007669"/>
    <property type="project" value="UniProtKB-SubCell"/>
</dbReference>
<dbReference type="InterPro" id="IPR017900">
    <property type="entry name" value="4Fe4S_Fe_S_CS"/>
</dbReference>
<feature type="transmembrane region" description="Helical" evidence="7">
    <location>
        <begin position="242"/>
        <end position="262"/>
    </location>
</feature>
<evidence type="ECO:0000259" key="8">
    <source>
        <dbReference type="PROSITE" id="PS51379"/>
    </source>
</evidence>
<dbReference type="GO" id="GO:0046872">
    <property type="term" value="F:metal ion binding"/>
    <property type="evidence" value="ECO:0007669"/>
    <property type="project" value="UniProtKB-KW"/>
</dbReference>
<keyword evidence="10" id="KW-1185">Reference proteome</keyword>
<evidence type="ECO:0000313" key="10">
    <source>
        <dbReference type="Proteomes" id="UP000305675"/>
    </source>
</evidence>
<evidence type="ECO:0000256" key="2">
    <source>
        <dbReference type="ARBA" id="ARBA00022475"/>
    </source>
</evidence>
<feature type="transmembrane region" description="Helical" evidence="7">
    <location>
        <begin position="144"/>
        <end position="161"/>
    </location>
</feature>
<feature type="transmembrane region" description="Helical" evidence="7">
    <location>
        <begin position="85"/>
        <end position="103"/>
    </location>
</feature>
<dbReference type="PROSITE" id="PS51379">
    <property type="entry name" value="4FE4S_FER_2"/>
    <property type="match status" value="1"/>
</dbReference>
<dbReference type="Pfam" id="PF12801">
    <property type="entry name" value="Fer4_5"/>
    <property type="match status" value="2"/>
</dbReference>
<dbReference type="PROSITE" id="PS00198">
    <property type="entry name" value="4FE4S_FER_1"/>
    <property type="match status" value="1"/>
</dbReference>
<evidence type="ECO:0000256" key="5">
    <source>
        <dbReference type="ARBA" id="ARBA00023014"/>
    </source>
</evidence>
<gene>
    <name evidence="9" type="ORF">FCL42_17290</name>
</gene>
<feature type="transmembrane region" description="Helical" evidence="7">
    <location>
        <begin position="363"/>
        <end position="385"/>
    </location>
</feature>
<keyword evidence="4" id="KW-0408">Iron</keyword>
<dbReference type="InterPro" id="IPR017896">
    <property type="entry name" value="4Fe4S_Fe-S-bd"/>
</dbReference>
<reference evidence="9 10" key="1">
    <citation type="submission" date="2019-04" db="EMBL/GenBank/DDBJ databases">
        <authorList>
            <person name="Hwang J.C."/>
        </authorList>
    </citation>
    <scope>NUCLEOTIDE SEQUENCE [LARGE SCALE GENOMIC DNA]</scope>
    <source>
        <strain evidence="9 10">IMCC35002</strain>
    </source>
</reference>
<dbReference type="EMBL" id="SWCJ01000017">
    <property type="protein sequence ID" value="TKB51781.1"/>
    <property type="molecule type" value="Genomic_DNA"/>
</dbReference>
<evidence type="ECO:0000256" key="3">
    <source>
        <dbReference type="ARBA" id="ARBA00022723"/>
    </source>
</evidence>
<comment type="subcellular location">
    <subcellularLocation>
        <location evidence="1">Cell membrane</location>
    </subcellularLocation>
</comment>
<organism evidence="9 10">
    <name type="scientific">Ferrimonas aestuarii</name>
    <dbReference type="NCBI Taxonomy" id="2569539"/>
    <lineage>
        <taxon>Bacteria</taxon>
        <taxon>Pseudomonadati</taxon>
        <taxon>Pseudomonadota</taxon>
        <taxon>Gammaproteobacteria</taxon>
        <taxon>Alteromonadales</taxon>
        <taxon>Ferrimonadaceae</taxon>
        <taxon>Ferrimonas</taxon>
    </lineage>
</organism>
<evidence type="ECO:0000256" key="7">
    <source>
        <dbReference type="SAM" id="Phobius"/>
    </source>
</evidence>
<dbReference type="InterPro" id="IPR052378">
    <property type="entry name" value="NosR_regulator"/>
</dbReference>
<dbReference type="RefSeq" id="WP_136864686.1">
    <property type="nucleotide sequence ID" value="NZ_SWCJ01000017.1"/>
</dbReference>
<feature type="domain" description="4Fe-4S ferredoxin-type" evidence="8">
    <location>
        <begin position="323"/>
        <end position="353"/>
    </location>
</feature>